<dbReference type="EMBL" id="JBAKAZ010000031">
    <property type="protein sequence ID" value="MEL0629822.1"/>
    <property type="molecule type" value="Genomic_DNA"/>
</dbReference>
<evidence type="ECO:0000313" key="3">
    <source>
        <dbReference type="EMBL" id="MEL0629822.1"/>
    </source>
</evidence>
<dbReference type="InterPro" id="IPR043128">
    <property type="entry name" value="Rev_trsase/Diguanyl_cyclase"/>
</dbReference>
<dbReference type="CDD" id="cd01948">
    <property type="entry name" value="EAL"/>
    <property type="match status" value="1"/>
</dbReference>
<proteinExistence type="predicted"/>
<dbReference type="PROSITE" id="PS50883">
    <property type="entry name" value="EAL"/>
    <property type="match status" value="1"/>
</dbReference>
<dbReference type="SUPFAM" id="SSF141868">
    <property type="entry name" value="EAL domain-like"/>
    <property type="match status" value="1"/>
</dbReference>
<dbReference type="Pfam" id="PF00563">
    <property type="entry name" value="EAL"/>
    <property type="match status" value="1"/>
</dbReference>
<evidence type="ECO:0000313" key="4">
    <source>
        <dbReference type="Proteomes" id="UP001369082"/>
    </source>
</evidence>
<dbReference type="InterPro" id="IPR000160">
    <property type="entry name" value="GGDEF_dom"/>
</dbReference>
<organism evidence="3 4">
    <name type="scientific">Psychromonas aquatilis</name>
    <dbReference type="NCBI Taxonomy" id="2005072"/>
    <lineage>
        <taxon>Bacteria</taxon>
        <taxon>Pseudomonadati</taxon>
        <taxon>Pseudomonadota</taxon>
        <taxon>Gammaproteobacteria</taxon>
        <taxon>Alteromonadales</taxon>
        <taxon>Psychromonadaceae</taxon>
        <taxon>Psychromonas</taxon>
    </lineage>
</organism>
<dbReference type="SMART" id="SM00267">
    <property type="entry name" value="GGDEF"/>
    <property type="match status" value="1"/>
</dbReference>
<dbReference type="Proteomes" id="UP001369082">
    <property type="component" value="Unassembled WGS sequence"/>
</dbReference>
<keyword evidence="4" id="KW-1185">Reference proteome</keyword>
<reference evidence="3 4" key="1">
    <citation type="submission" date="2024-02" db="EMBL/GenBank/DDBJ databases">
        <title>Bacteria isolated from the canopy kelp, Nereocystis luetkeana.</title>
        <authorList>
            <person name="Pfister C.A."/>
            <person name="Younker I.T."/>
            <person name="Light S.H."/>
        </authorList>
    </citation>
    <scope>NUCLEOTIDE SEQUENCE [LARGE SCALE GENOMIC DNA]</scope>
    <source>
        <strain evidence="3 4">TI.1.05</strain>
    </source>
</reference>
<dbReference type="SUPFAM" id="SSF55073">
    <property type="entry name" value="Nucleotide cyclase"/>
    <property type="match status" value="1"/>
</dbReference>
<dbReference type="PROSITE" id="PS50887">
    <property type="entry name" value="GGDEF"/>
    <property type="match status" value="1"/>
</dbReference>
<dbReference type="InterPro" id="IPR052155">
    <property type="entry name" value="Biofilm_reg_signaling"/>
</dbReference>
<evidence type="ECO:0000259" key="2">
    <source>
        <dbReference type="PROSITE" id="PS50887"/>
    </source>
</evidence>
<protein>
    <submittedName>
        <fullName evidence="3">EAL domain-containing protein</fullName>
    </submittedName>
</protein>
<name>A0ABU9GR88_9GAMM</name>
<dbReference type="PANTHER" id="PTHR44757">
    <property type="entry name" value="DIGUANYLATE CYCLASE DGCP"/>
    <property type="match status" value="1"/>
</dbReference>
<dbReference type="InterPro" id="IPR035919">
    <property type="entry name" value="EAL_sf"/>
</dbReference>
<dbReference type="Gene3D" id="3.20.20.450">
    <property type="entry name" value="EAL domain"/>
    <property type="match status" value="1"/>
</dbReference>
<feature type="domain" description="GGDEF" evidence="2">
    <location>
        <begin position="251"/>
        <end position="384"/>
    </location>
</feature>
<dbReference type="SMART" id="SM00052">
    <property type="entry name" value="EAL"/>
    <property type="match status" value="1"/>
</dbReference>
<gene>
    <name evidence="3" type="ORF">V6256_09395</name>
</gene>
<dbReference type="InterPro" id="IPR001633">
    <property type="entry name" value="EAL_dom"/>
</dbReference>
<accession>A0ABU9GR88</accession>
<comment type="caution">
    <text evidence="3">The sequence shown here is derived from an EMBL/GenBank/DDBJ whole genome shotgun (WGS) entry which is preliminary data.</text>
</comment>
<dbReference type="PANTHER" id="PTHR44757:SF2">
    <property type="entry name" value="BIOFILM ARCHITECTURE MAINTENANCE PROTEIN MBAA"/>
    <property type="match status" value="1"/>
</dbReference>
<dbReference type="Gene3D" id="3.30.70.270">
    <property type="match status" value="1"/>
</dbReference>
<dbReference type="NCBIfam" id="TIGR00254">
    <property type="entry name" value="GGDEF"/>
    <property type="match status" value="1"/>
</dbReference>
<dbReference type="InterPro" id="IPR029787">
    <property type="entry name" value="Nucleotide_cyclase"/>
</dbReference>
<dbReference type="CDD" id="cd01949">
    <property type="entry name" value="GGDEF"/>
    <property type="match status" value="1"/>
</dbReference>
<dbReference type="RefSeq" id="WP_341597954.1">
    <property type="nucleotide sequence ID" value="NZ_JBAKAZ010000031.1"/>
</dbReference>
<feature type="domain" description="EAL" evidence="1">
    <location>
        <begin position="393"/>
        <end position="639"/>
    </location>
</feature>
<evidence type="ECO:0000259" key="1">
    <source>
        <dbReference type="PROSITE" id="PS50883"/>
    </source>
</evidence>
<dbReference type="Pfam" id="PF00990">
    <property type="entry name" value="GGDEF"/>
    <property type="match status" value="1"/>
</dbReference>
<sequence length="639" mass="72820">MTLQIEQLQTAVWIYDIDHHVILEANHAALNLWNSPSYEELFSRNFESEQSEAVKENMQQFKHAFLKNEVLYKVWEFRPKNQIKVALCQISGVYLNDGRLAMQVEASQIPPESNFQHQGTTIISLSAFSGELISSNPPFTKTFGNEFNQLANLFCEIDCFKNLIYVLSKHSTYETEAILHTEKGKKWFKVIANVVNRSNQEAHILLNYHDIHDSKMNAKKRYLPICEDSLTGLINRQGLSDRLKNLFIHEKPFAMLYIDLDGFTLINDSLGHSQGDNILLDVALRLKAIHPNNIVCRCSGDEFIYIIESKLSKSDVSQACQKILDVLSLPYKNPYGRDISVSASIGIASYPIHSCNFESLVSASDTAMRQAKKSGKKQWIYFQPEMEDAKKRLSLLSQKLSFAIKNKELSLHYQPIVDVSTPQHKMVSLEALLRWNNPELGFISPEEAIKVAEQTGLIYEIENWVLQQAIHDLVRFKQHFHEDLTMAVNLSALHIINQKTVQPILNMLAEKSLQPTDLIIELTESVLLTGLHKQENSIQPLIDSDIKLHIDDFGTGYSSLAYLHQLPASTVKVDKAFLNYIEANTTTLEYIQKLISTLSMRALIEGIETKQQAETLKGIGYTLQQGYYHGKPKPIEYYL</sequence>